<dbReference type="InterPro" id="IPR015943">
    <property type="entry name" value="WD40/YVTN_repeat-like_dom_sf"/>
</dbReference>
<reference evidence="4" key="1">
    <citation type="submission" date="2019-12" db="EMBL/GenBank/DDBJ databases">
        <title>Genome sequencing and annotation of Brassica cretica.</title>
        <authorList>
            <person name="Studholme D.J."/>
            <person name="Sarris P.F."/>
        </authorList>
    </citation>
    <scope>NUCLEOTIDE SEQUENCE</scope>
    <source>
        <strain evidence="4">PFS-001/15</strain>
        <tissue evidence="4">Leaf</tissue>
    </source>
</reference>
<feature type="non-terminal residue" evidence="4">
    <location>
        <position position="1"/>
    </location>
</feature>
<dbReference type="AlphaFoldDB" id="A0A8S9MJ18"/>
<keyword evidence="1" id="KW-0853">WD repeat</keyword>
<dbReference type="Proteomes" id="UP000712281">
    <property type="component" value="Unassembled WGS sequence"/>
</dbReference>
<gene>
    <name evidence="4" type="ORF">F2Q68_00041622</name>
</gene>
<dbReference type="EMBL" id="QGKW02000007">
    <property type="protein sequence ID" value="KAF2618447.1"/>
    <property type="molecule type" value="Genomic_DNA"/>
</dbReference>
<evidence type="ECO:0000313" key="5">
    <source>
        <dbReference type="Proteomes" id="UP000712281"/>
    </source>
</evidence>
<sequence length="224" mass="24667">IDHSFGTMFASGLTVGVVDVAAAAAAAYTCIIPFYKEFWHSDFPSTLYTIKSRFASHSLNQKFIKPNFNPKGKRTKVRRGTDRADIYSIALSPNVQWLAVSSDKGTVHIFSLRVRVSGEDSHSTEHETSSNSLQALVTPASGVNPGSSLSFLRGVLPRYFSSEWSFAQFHVPEVTQFFAAFGAQNTIAIIGMDGSFYRCSFDPVNGGEMTQLEYVRFLKPGTLK</sequence>
<accession>A0A8S9MJ18</accession>
<dbReference type="InterPro" id="IPR048720">
    <property type="entry name" value="PROPPIN"/>
</dbReference>
<dbReference type="Gene3D" id="2.130.10.10">
    <property type="entry name" value="YVTN repeat-like/Quinoprotein amine dehydrogenase"/>
    <property type="match status" value="1"/>
</dbReference>
<organism evidence="4 5">
    <name type="scientific">Brassica cretica</name>
    <name type="common">Mustard</name>
    <dbReference type="NCBI Taxonomy" id="69181"/>
    <lineage>
        <taxon>Eukaryota</taxon>
        <taxon>Viridiplantae</taxon>
        <taxon>Streptophyta</taxon>
        <taxon>Embryophyta</taxon>
        <taxon>Tracheophyta</taxon>
        <taxon>Spermatophyta</taxon>
        <taxon>Magnoliopsida</taxon>
        <taxon>eudicotyledons</taxon>
        <taxon>Gunneridae</taxon>
        <taxon>Pentapetalae</taxon>
        <taxon>rosids</taxon>
        <taxon>malvids</taxon>
        <taxon>Brassicales</taxon>
        <taxon>Brassicaceae</taxon>
        <taxon>Brassiceae</taxon>
        <taxon>Brassica</taxon>
    </lineage>
</organism>
<keyword evidence="2" id="KW-0677">Repeat</keyword>
<evidence type="ECO:0000313" key="4">
    <source>
        <dbReference type="EMBL" id="KAF2618447.1"/>
    </source>
</evidence>
<dbReference type="SUPFAM" id="SSF50978">
    <property type="entry name" value="WD40 repeat-like"/>
    <property type="match status" value="1"/>
</dbReference>
<dbReference type="InterPro" id="IPR036322">
    <property type="entry name" value="WD40_repeat_dom_sf"/>
</dbReference>
<evidence type="ECO:0000256" key="2">
    <source>
        <dbReference type="ARBA" id="ARBA00022737"/>
    </source>
</evidence>
<proteinExistence type="inferred from homology"/>
<name>A0A8S9MJ18_BRACR</name>
<evidence type="ECO:0000256" key="1">
    <source>
        <dbReference type="ARBA" id="ARBA00022574"/>
    </source>
</evidence>
<evidence type="ECO:0008006" key="6">
    <source>
        <dbReference type="Google" id="ProtNLM"/>
    </source>
</evidence>
<comment type="similarity">
    <text evidence="3">Belongs to the WD repeat PROPPIN family.</text>
</comment>
<evidence type="ECO:0000256" key="3">
    <source>
        <dbReference type="ARBA" id="ARBA00025740"/>
    </source>
</evidence>
<dbReference type="PANTHER" id="PTHR11227">
    <property type="entry name" value="WD-REPEAT PROTEIN INTERACTING WITH PHOSPHOINOSIDES WIPI -RELATED"/>
    <property type="match status" value="1"/>
</dbReference>
<protein>
    <recommendedName>
        <fullName evidence="6">BCAS3 domain-containing protein</fullName>
    </recommendedName>
</protein>
<comment type="caution">
    <text evidence="4">The sequence shown here is derived from an EMBL/GenBank/DDBJ whole genome shotgun (WGS) entry which is preliminary data.</text>
</comment>